<evidence type="ECO:0000259" key="2">
    <source>
        <dbReference type="Pfam" id="PF01583"/>
    </source>
</evidence>
<dbReference type="GO" id="GO:0010134">
    <property type="term" value="P:sulfate assimilation via adenylyl sulfate reduction"/>
    <property type="evidence" value="ECO:0007669"/>
    <property type="project" value="TreeGrafter"/>
</dbReference>
<dbReference type="Gene3D" id="3.40.50.300">
    <property type="entry name" value="P-loop containing nucleotide triphosphate hydrolases"/>
    <property type="match status" value="1"/>
</dbReference>
<proteinExistence type="predicted"/>
<protein>
    <recommendedName>
        <fullName evidence="2">APS kinase domain-containing protein</fullName>
    </recommendedName>
</protein>
<name>A0A382U4Z3_9ZZZZ</name>
<dbReference type="InterPro" id="IPR027417">
    <property type="entry name" value="P-loop_NTPase"/>
</dbReference>
<accession>A0A382U4Z3</accession>
<reference evidence="3" key="1">
    <citation type="submission" date="2018-05" db="EMBL/GenBank/DDBJ databases">
        <authorList>
            <person name="Lanie J.A."/>
            <person name="Ng W.-L."/>
            <person name="Kazmierczak K.M."/>
            <person name="Andrzejewski T.M."/>
            <person name="Davidsen T.M."/>
            <person name="Wayne K.J."/>
            <person name="Tettelin H."/>
            <person name="Glass J.I."/>
            <person name="Rusch D."/>
            <person name="Podicherti R."/>
            <person name="Tsui H.-C.T."/>
            <person name="Winkler M.E."/>
        </authorList>
    </citation>
    <scope>NUCLEOTIDE SEQUENCE</scope>
</reference>
<feature type="domain" description="APS kinase" evidence="2">
    <location>
        <begin position="2"/>
        <end position="105"/>
    </location>
</feature>
<dbReference type="InterPro" id="IPR059117">
    <property type="entry name" value="APS_kinase_dom"/>
</dbReference>
<organism evidence="3">
    <name type="scientific">marine metagenome</name>
    <dbReference type="NCBI Taxonomy" id="408172"/>
    <lineage>
        <taxon>unclassified sequences</taxon>
        <taxon>metagenomes</taxon>
        <taxon>ecological metagenomes</taxon>
    </lineage>
</organism>
<gene>
    <name evidence="3" type="ORF">METZ01_LOCUS382213</name>
</gene>
<evidence type="ECO:0000256" key="1">
    <source>
        <dbReference type="ARBA" id="ARBA00022679"/>
    </source>
</evidence>
<dbReference type="InterPro" id="IPR050512">
    <property type="entry name" value="Sulf_AdTrans/APS_kinase"/>
</dbReference>
<dbReference type="GO" id="GO:0004781">
    <property type="term" value="F:sulfate adenylyltransferase (ATP) activity"/>
    <property type="evidence" value="ECO:0007669"/>
    <property type="project" value="TreeGrafter"/>
</dbReference>
<keyword evidence="1" id="KW-0808">Transferase</keyword>
<sequence>MIIWLTGQPGSGKTTLANSIIKSLKQDDEYLKIINLDGDDLRNINRNKDYSKEGRIKNISTAISIIRFLGSKGYLCVVSIVAPYRFLRDELKSEFPFLEVYLHTTEIRGRENFFAKDYEIPLEKHLSIDTGKLGIEECTNEILNVYRKMATVA</sequence>
<dbReference type="GO" id="GO:0005737">
    <property type="term" value="C:cytoplasm"/>
    <property type="evidence" value="ECO:0007669"/>
    <property type="project" value="TreeGrafter"/>
</dbReference>
<dbReference type="GO" id="GO:0019379">
    <property type="term" value="P:sulfate assimilation, phosphoadenylyl sulfate reduction by phosphoadenylyl-sulfate reductase (thioredoxin)"/>
    <property type="evidence" value="ECO:0007669"/>
    <property type="project" value="TreeGrafter"/>
</dbReference>
<dbReference type="PANTHER" id="PTHR42700:SF1">
    <property type="entry name" value="SULFATE ADENYLYLTRANSFERASE"/>
    <property type="match status" value="1"/>
</dbReference>
<evidence type="ECO:0000313" key="3">
    <source>
        <dbReference type="EMBL" id="SVD29359.1"/>
    </source>
</evidence>
<dbReference type="Pfam" id="PF01583">
    <property type="entry name" value="APS_kinase"/>
    <property type="match status" value="1"/>
</dbReference>
<dbReference type="SUPFAM" id="SSF52540">
    <property type="entry name" value="P-loop containing nucleoside triphosphate hydrolases"/>
    <property type="match status" value="1"/>
</dbReference>
<dbReference type="AlphaFoldDB" id="A0A382U4Z3"/>
<dbReference type="EMBL" id="UINC01141554">
    <property type="protein sequence ID" value="SVD29359.1"/>
    <property type="molecule type" value="Genomic_DNA"/>
</dbReference>
<dbReference type="PANTHER" id="PTHR42700">
    <property type="entry name" value="SULFATE ADENYLYLTRANSFERASE"/>
    <property type="match status" value="1"/>
</dbReference>